<dbReference type="EMBL" id="QNRE01000004">
    <property type="protein sequence ID" value="RBO91715.1"/>
    <property type="molecule type" value="Genomic_DNA"/>
</dbReference>
<evidence type="ECO:0000313" key="7">
    <source>
        <dbReference type="EMBL" id="RBO91715.1"/>
    </source>
</evidence>
<feature type="domain" description="Chorismate mutase" evidence="6">
    <location>
        <begin position="1"/>
        <end position="108"/>
    </location>
</feature>
<dbReference type="SMART" id="SM00830">
    <property type="entry name" value="CM_2"/>
    <property type="match status" value="1"/>
</dbReference>
<dbReference type="STRING" id="1210090.GCA_001613185_06953"/>
<dbReference type="InterPro" id="IPR051331">
    <property type="entry name" value="Chorismate_mutase-related"/>
</dbReference>
<proteinExistence type="predicted"/>
<feature type="chain" id="PRO_5017017456" description="chorismate mutase" evidence="5">
    <location>
        <begin position="23"/>
        <end position="189"/>
    </location>
</feature>
<dbReference type="InterPro" id="IPR036979">
    <property type="entry name" value="CM_dom_sf"/>
</dbReference>
<evidence type="ECO:0000259" key="6">
    <source>
        <dbReference type="PROSITE" id="PS51168"/>
    </source>
</evidence>
<dbReference type="SUPFAM" id="SSF48600">
    <property type="entry name" value="Chorismate mutase II"/>
    <property type="match status" value="1"/>
</dbReference>
<reference evidence="7 8" key="1">
    <citation type="submission" date="2018-06" db="EMBL/GenBank/DDBJ databases">
        <title>Genomic Encyclopedia of Type Strains, Phase IV (KMG-IV): sequencing the most valuable type-strain genomes for metagenomic binning, comparative biology and taxonomic classification.</title>
        <authorList>
            <person name="Goeker M."/>
        </authorList>
    </citation>
    <scope>NUCLEOTIDE SEQUENCE [LARGE SCALE GENOMIC DNA]</scope>
    <source>
        <strain evidence="7 8">DSM 44599</strain>
    </source>
</reference>
<gene>
    <name evidence="7" type="ORF">DFR74_104422</name>
</gene>
<comment type="caution">
    <text evidence="7">The sequence shown here is derived from an EMBL/GenBank/DDBJ whole genome shotgun (WGS) entry which is preliminary data.</text>
</comment>
<dbReference type="AlphaFoldDB" id="A0A366DP72"/>
<keyword evidence="3 5" id="KW-0732">Signal</keyword>
<dbReference type="GO" id="GO:0009697">
    <property type="term" value="P:salicylic acid biosynthetic process"/>
    <property type="evidence" value="ECO:0007669"/>
    <property type="project" value="TreeGrafter"/>
</dbReference>
<evidence type="ECO:0000256" key="3">
    <source>
        <dbReference type="ARBA" id="ARBA00022729"/>
    </source>
</evidence>
<keyword evidence="8" id="KW-1185">Reference proteome</keyword>
<accession>A0A366DP72</accession>
<dbReference type="RefSeq" id="WP_067514565.1">
    <property type="nucleotide sequence ID" value="NZ_CP107943.1"/>
</dbReference>
<dbReference type="InterPro" id="IPR036263">
    <property type="entry name" value="Chorismate_II_sf"/>
</dbReference>
<evidence type="ECO:0000256" key="1">
    <source>
        <dbReference type="ARBA" id="ARBA00004817"/>
    </source>
</evidence>
<organism evidence="7 8">
    <name type="scientific">Nocardia puris</name>
    <dbReference type="NCBI Taxonomy" id="208602"/>
    <lineage>
        <taxon>Bacteria</taxon>
        <taxon>Bacillati</taxon>
        <taxon>Actinomycetota</taxon>
        <taxon>Actinomycetes</taxon>
        <taxon>Mycobacteriales</taxon>
        <taxon>Nocardiaceae</taxon>
        <taxon>Nocardia</taxon>
    </lineage>
</organism>
<dbReference type="Pfam" id="PF01817">
    <property type="entry name" value="CM_2"/>
    <property type="match status" value="1"/>
</dbReference>
<dbReference type="Gene3D" id="1.20.59.10">
    <property type="entry name" value="Chorismate mutase"/>
    <property type="match status" value="1"/>
</dbReference>
<dbReference type="InterPro" id="IPR002701">
    <property type="entry name" value="CM_II_prokaryot"/>
</dbReference>
<dbReference type="InterPro" id="IPR008240">
    <property type="entry name" value="Chorismate_mutase_periplasmic"/>
</dbReference>
<sequence>MRARTLALLTGLLVAFAGSAAAQPPDPLDRLVGLVEQRLNTADAIAAAKWADAARDGVPPRIDDPEREALVYDAMVRLGAGHGLSAPRVRAVFTGQIEAGKTVQYGLVTRWRFDPAAAPATPPDLSELRRVIDRLNAGIVTELAAHRALLAAPDCAVRLAPTVFARFPAADALHRAALVRASVALCGPA</sequence>
<dbReference type="Proteomes" id="UP000252586">
    <property type="component" value="Unassembled WGS sequence"/>
</dbReference>
<evidence type="ECO:0000256" key="4">
    <source>
        <dbReference type="ARBA" id="ARBA00023235"/>
    </source>
</evidence>
<dbReference type="GO" id="GO:0004106">
    <property type="term" value="F:chorismate mutase activity"/>
    <property type="evidence" value="ECO:0007669"/>
    <property type="project" value="UniProtKB-EC"/>
</dbReference>
<keyword evidence="4" id="KW-0413">Isomerase</keyword>
<evidence type="ECO:0000256" key="5">
    <source>
        <dbReference type="SAM" id="SignalP"/>
    </source>
</evidence>
<dbReference type="GO" id="GO:0046417">
    <property type="term" value="P:chorismate metabolic process"/>
    <property type="evidence" value="ECO:0007669"/>
    <property type="project" value="InterPro"/>
</dbReference>
<evidence type="ECO:0000313" key="8">
    <source>
        <dbReference type="Proteomes" id="UP000252586"/>
    </source>
</evidence>
<evidence type="ECO:0000256" key="2">
    <source>
        <dbReference type="ARBA" id="ARBA00012404"/>
    </source>
</evidence>
<dbReference type="OrthoDB" id="3825510at2"/>
<dbReference type="PANTHER" id="PTHR38041">
    <property type="entry name" value="CHORISMATE MUTASE"/>
    <property type="match status" value="1"/>
</dbReference>
<dbReference type="PROSITE" id="PS51168">
    <property type="entry name" value="CHORISMATE_MUT_2"/>
    <property type="match status" value="1"/>
</dbReference>
<dbReference type="NCBIfam" id="TIGR01806">
    <property type="entry name" value="CM_mono2"/>
    <property type="match status" value="1"/>
</dbReference>
<dbReference type="EC" id="5.4.99.5" evidence="2"/>
<comment type="pathway">
    <text evidence="1">Metabolic intermediate biosynthesis; prephenate biosynthesis; prephenate from chorismate: step 1/1.</text>
</comment>
<feature type="signal peptide" evidence="5">
    <location>
        <begin position="1"/>
        <end position="22"/>
    </location>
</feature>
<protein>
    <recommendedName>
        <fullName evidence="2">chorismate mutase</fullName>
        <ecNumber evidence="2">5.4.99.5</ecNumber>
    </recommendedName>
</protein>
<dbReference type="UniPathway" id="UPA00120">
    <property type="reaction ID" value="UER00203"/>
</dbReference>
<name>A0A366DP72_9NOCA</name>
<dbReference type="PANTHER" id="PTHR38041:SF2">
    <property type="entry name" value="SECRETED CHORISMATE MUTASE"/>
    <property type="match status" value="1"/>
</dbReference>